<evidence type="ECO:0000313" key="2">
    <source>
        <dbReference type="EMBL" id="MCP2332639.1"/>
    </source>
</evidence>
<evidence type="ECO:0000313" key="3">
    <source>
        <dbReference type="Proteomes" id="UP000791080"/>
    </source>
</evidence>
<evidence type="ECO:0000256" key="1">
    <source>
        <dbReference type="SAM" id="MobiDB-lite"/>
    </source>
</evidence>
<keyword evidence="3" id="KW-1185">Reference proteome</keyword>
<dbReference type="EMBL" id="AUBJ02000001">
    <property type="protein sequence ID" value="MCP2332639.1"/>
    <property type="molecule type" value="Genomic_DNA"/>
</dbReference>
<proteinExistence type="predicted"/>
<accession>A0ABT1JKD9</accession>
<dbReference type="InterPro" id="IPR022536">
    <property type="entry name" value="EspC"/>
</dbReference>
<feature type="compositionally biased region" description="Basic and acidic residues" evidence="1">
    <location>
        <begin position="91"/>
        <end position="101"/>
    </location>
</feature>
<comment type="caution">
    <text evidence="2">The sequence shown here is derived from an EMBL/GenBank/DDBJ whole genome shotgun (WGS) entry which is preliminary data.</text>
</comment>
<sequence length="101" mass="11013">MEFEARTDSIRAFADRVDGLGQDVPNATSYISTHLDIGYADARLFATIAAACDSAREALLTSYEHLRSISEESAAELRGAATMYDNTDEDEARRLDATYAG</sequence>
<organism evidence="2 3">
    <name type="scientific">Actinoalloteichus caeruleus DSM 43889</name>
    <dbReference type="NCBI Taxonomy" id="1120930"/>
    <lineage>
        <taxon>Bacteria</taxon>
        <taxon>Bacillati</taxon>
        <taxon>Actinomycetota</taxon>
        <taxon>Actinomycetes</taxon>
        <taxon>Pseudonocardiales</taxon>
        <taxon>Pseudonocardiaceae</taxon>
        <taxon>Actinoalloteichus</taxon>
        <taxon>Actinoalloteichus cyanogriseus</taxon>
    </lineage>
</organism>
<reference evidence="2 3" key="2">
    <citation type="submission" date="2022-06" db="EMBL/GenBank/DDBJ databases">
        <title>Genomic Encyclopedia of Type Strains, Phase I: the one thousand microbial genomes (KMG-I) project.</title>
        <authorList>
            <person name="Kyrpides N."/>
        </authorList>
    </citation>
    <scope>NUCLEOTIDE SEQUENCE [LARGE SCALE GENOMIC DNA]</scope>
    <source>
        <strain evidence="2 3">DSM 43889</strain>
    </source>
</reference>
<dbReference type="Proteomes" id="UP000791080">
    <property type="component" value="Unassembled WGS sequence"/>
</dbReference>
<name>A0ABT1JKD9_ACTCY</name>
<dbReference type="RefSeq" id="WP_051313401.1">
    <property type="nucleotide sequence ID" value="NZ_AUBJ02000001.1"/>
</dbReference>
<feature type="region of interest" description="Disordered" evidence="1">
    <location>
        <begin position="82"/>
        <end position="101"/>
    </location>
</feature>
<gene>
    <name evidence="2" type="ORF">G443_002909</name>
</gene>
<reference evidence="2 3" key="1">
    <citation type="submission" date="2013-07" db="EMBL/GenBank/DDBJ databases">
        <authorList>
            <consortium name="DOE Joint Genome Institute"/>
            <person name="Reeve W."/>
            <person name="Huntemann M."/>
            <person name="Han J."/>
            <person name="Chen A."/>
            <person name="Kyrpides N."/>
            <person name="Mavromatis K."/>
            <person name="Markowitz V."/>
            <person name="Palaniappan K."/>
            <person name="Ivanova N."/>
            <person name="Schaumberg A."/>
            <person name="Pati A."/>
            <person name="Liolios K."/>
            <person name="Nordberg H.P."/>
            <person name="Cantor M.N."/>
            <person name="Hua S.X."/>
            <person name="Woyke T."/>
        </authorList>
    </citation>
    <scope>NUCLEOTIDE SEQUENCE [LARGE SCALE GENOMIC DNA]</scope>
    <source>
        <strain evidence="2 3">DSM 43889</strain>
    </source>
</reference>
<protein>
    <submittedName>
        <fullName evidence="2">Excreted virulence factor EspC, type VII ESX diderm</fullName>
    </submittedName>
</protein>
<dbReference type="Pfam" id="PF10824">
    <property type="entry name" value="T7SS_ESX_EspC"/>
    <property type="match status" value="1"/>
</dbReference>